<keyword evidence="3" id="KW-1185">Reference proteome</keyword>
<comment type="caution">
    <text evidence="2">The sequence shown here is derived from an EMBL/GenBank/DDBJ whole genome shotgun (WGS) entry which is preliminary data.</text>
</comment>
<feature type="compositionally biased region" description="Acidic residues" evidence="1">
    <location>
        <begin position="725"/>
        <end position="747"/>
    </location>
</feature>
<evidence type="ECO:0000256" key="1">
    <source>
        <dbReference type="SAM" id="MobiDB-lite"/>
    </source>
</evidence>
<feature type="region of interest" description="Disordered" evidence="1">
    <location>
        <begin position="181"/>
        <end position="292"/>
    </location>
</feature>
<dbReference type="AlphaFoldDB" id="A0AAN6JMK5"/>
<feature type="compositionally biased region" description="Basic and acidic residues" evidence="1">
    <location>
        <begin position="376"/>
        <end position="385"/>
    </location>
</feature>
<protein>
    <recommendedName>
        <fullName evidence="4">Retrotransposon gag domain-containing protein</fullName>
    </recommendedName>
</protein>
<gene>
    <name evidence="2" type="ORF">OC842_007310</name>
</gene>
<accession>A0AAN6JMK5</accession>
<feature type="region of interest" description="Disordered" evidence="1">
    <location>
        <begin position="369"/>
        <end position="414"/>
    </location>
</feature>
<feature type="compositionally biased region" description="Basic and acidic residues" evidence="1">
    <location>
        <begin position="226"/>
        <end position="241"/>
    </location>
</feature>
<feature type="compositionally biased region" description="Polar residues" evidence="1">
    <location>
        <begin position="632"/>
        <end position="648"/>
    </location>
</feature>
<feature type="compositionally biased region" description="Pro residues" evidence="1">
    <location>
        <begin position="20"/>
        <end position="38"/>
    </location>
</feature>
<dbReference type="EMBL" id="JAPDMQ010000897">
    <property type="protein sequence ID" value="KAK0519829.1"/>
    <property type="molecule type" value="Genomic_DNA"/>
</dbReference>
<evidence type="ECO:0008006" key="4">
    <source>
        <dbReference type="Google" id="ProtNLM"/>
    </source>
</evidence>
<sequence length="747" mass="80202">MPPRRQPAPPVAVPSSVPASPGPPEPVSPEPLPPPTIPPLDRSAQAASAPTTPRGTGSGLPSDSAVVQGPQTPRRLHGPHAQSYEPLAPLFGPHPRQYGSHTHLHGPPAHDTGSSAPRYDSFAPFATSAPHGYLGIGTADIANLVVGRLDGFSQQMERLSRVMDGMHARIYDLEYSHFTAARPAPRPDASPPSDAHTTAPQARSDPPPTSPRTLSVEVASQRQRVGRTDGRDDAAARESEPRTSVATNSASGPAMDDSQTQTTLSAPRPHGPSSFRSTAIPPHLTGDDSDPVARYHRLPKAEQDALAKILKRFDLNVTQFLDERSKKSAGSSDDMRMLDPPSSIRAAAAQGSAVSSAVALGAAAPAPSAFVPTAADPRDGQRSGDGRGGQPRPPPPPPPHAPPATSTPLLPPMQCKPEWMPTFHGEPHLLEEWITDVRGVARSRADATWKASVLSCIPLLLKDGARVWANSLRDAEVEELTTLTAWFDELRAAFPVNAYEQRRQARQREWAPAEESAAVYYMLKLRTLRAAYGDAYDESNLVHDILDGIPPTFRYMLQVPRDKPTLRDVLRELTQWEPMWRQLHKQGLRSGTAGAGISPTRAVSSLAKSSSMVRTTSAPAIAAAPSMSHSSFTPSAPATSRQANSSIASAGGHNARLSSTYDPSRITPAADGRPRTYKRPDNDRVMTLNRSCSRCNGEHFDFEHEHVHAAAQVRTMEPEPYPEHEEGELTAAAEEDDPAAGGGDEDF</sequence>
<feature type="compositionally biased region" description="Basic and acidic residues" evidence="1">
    <location>
        <begin position="672"/>
        <end position="684"/>
    </location>
</feature>
<proteinExistence type="predicted"/>
<dbReference type="Proteomes" id="UP001176521">
    <property type="component" value="Unassembled WGS sequence"/>
</dbReference>
<feature type="compositionally biased region" description="Polar residues" evidence="1">
    <location>
        <begin position="242"/>
        <end position="265"/>
    </location>
</feature>
<reference evidence="2" key="1">
    <citation type="journal article" date="2023" name="PhytoFront">
        <title>Draft Genome Resources of Seven Strains of Tilletia horrida, Causal Agent of Kernel Smut of Rice.</title>
        <authorList>
            <person name="Khanal S."/>
            <person name="Antony Babu S."/>
            <person name="Zhou X.G."/>
        </authorList>
    </citation>
    <scope>NUCLEOTIDE SEQUENCE</scope>
    <source>
        <strain evidence="2">TX3</strain>
    </source>
</reference>
<evidence type="ECO:0000313" key="3">
    <source>
        <dbReference type="Proteomes" id="UP001176521"/>
    </source>
</evidence>
<name>A0AAN6JMK5_9BASI</name>
<feature type="region of interest" description="Disordered" evidence="1">
    <location>
        <begin position="1"/>
        <end position="117"/>
    </location>
</feature>
<organism evidence="2 3">
    <name type="scientific">Tilletia horrida</name>
    <dbReference type="NCBI Taxonomy" id="155126"/>
    <lineage>
        <taxon>Eukaryota</taxon>
        <taxon>Fungi</taxon>
        <taxon>Dikarya</taxon>
        <taxon>Basidiomycota</taxon>
        <taxon>Ustilaginomycotina</taxon>
        <taxon>Exobasidiomycetes</taxon>
        <taxon>Tilletiales</taxon>
        <taxon>Tilletiaceae</taxon>
        <taxon>Tilletia</taxon>
    </lineage>
</organism>
<feature type="region of interest" description="Disordered" evidence="1">
    <location>
        <begin position="710"/>
        <end position="747"/>
    </location>
</feature>
<feature type="compositionally biased region" description="Pro residues" evidence="1">
    <location>
        <begin position="1"/>
        <end position="12"/>
    </location>
</feature>
<feature type="compositionally biased region" description="Pro residues" evidence="1">
    <location>
        <begin position="391"/>
        <end position="402"/>
    </location>
</feature>
<evidence type="ECO:0000313" key="2">
    <source>
        <dbReference type="EMBL" id="KAK0519829.1"/>
    </source>
</evidence>
<feature type="compositionally biased region" description="Polar residues" evidence="1">
    <location>
        <begin position="45"/>
        <end position="61"/>
    </location>
</feature>
<feature type="region of interest" description="Disordered" evidence="1">
    <location>
        <begin position="622"/>
        <end position="684"/>
    </location>
</feature>
<feature type="compositionally biased region" description="Low complexity" evidence="1">
    <location>
        <begin position="622"/>
        <end position="631"/>
    </location>
</feature>